<evidence type="ECO:0000256" key="1">
    <source>
        <dbReference type="SAM" id="MobiDB-lite"/>
    </source>
</evidence>
<name>A0A1Q9CWD9_SYMMI</name>
<protein>
    <submittedName>
        <fullName evidence="3">Retrovirus-related Pol polyprotein from transposon TNT 1-94</fullName>
    </submittedName>
</protein>
<proteinExistence type="predicted"/>
<accession>A0A1Q9CWD9</accession>
<feature type="domain" description="Reverse transcriptase Ty1/copia-type" evidence="2">
    <location>
        <begin position="1202"/>
        <end position="1426"/>
    </location>
</feature>
<dbReference type="PANTHER" id="PTHR11439">
    <property type="entry name" value="GAG-POL-RELATED RETROTRANSPOSON"/>
    <property type="match status" value="1"/>
</dbReference>
<evidence type="ECO:0000259" key="2">
    <source>
        <dbReference type="Pfam" id="PF07727"/>
    </source>
</evidence>
<feature type="region of interest" description="Disordered" evidence="1">
    <location>
        <begin position="193"/>
        <end position="226"/>
    </location>
</feature>
<feature type="compositionally biased region" description="Pro residues" evidence="1">
    <location>
        <begin position="498"/>
        <end position="509"/>
    </location>
</feature>
<dbReference type="PANTHER" id="PTHR11439:SF463">
    <property type="entry name" value="REVERSE TRANSCRIPTASE TY1_COPIA-TYPE DOMAIN-CONTAINING PROTEIN"/>
    <property type="match status" value="1"/>
</dbReference>
<evidence type="ECO:0000313" key="4">
    <source>
        <dbReference type="Proteomes" id="UP000186817"/>
    </source>
</evidence>
<reference evidence="3 4" key="1">
    <citation type="submission" date="2016-02" db="EMBL/GenBank/DDBJ databases">
        <title>Genome analysis of coral dinoflagellate symbionts highlights evolutionary adaptations to a symbiotic lifestyle.</title>
        <authorList>
            <person name="Aranda M."/>
            <person name="Li Y."/>
            <person name="Liew Y.J."/>
            <person name="Baumgarten S."/>
            <person name="Simakov O."/>
            <person name="Wilson M."/>
            <person name="Piel J."/>
            <person name="Ashoor H."/>
            <person name="Bougouffa S."/>
            <person name="Bajic V.B."/>
            <person name="Ryu T."/>
            <person name="Ravasi T."/>
            <person name="Bayer T."/>
            <person name="Micklem G."/>
            <person name="Kim H."/>
            <person name="Bhak J."/>
            <person name="Lajeunesse T.C."/>
            <person name="Voolstra C.R."/>
        </authorList>
    </citation>
    <scope>NUCLEOTIDE SEQUENCE [LARGE SCALE GENOMIC DNA]</scope>
    <source>
        <strain evidence="3 4">CCMP2467</strain>
    </source>
</reference>
<dbReference type="SUPFAM" id="SSF56672">
    <property type="entry name" value="DNA/RNA polymerases"/>
    <property type="match status" value="1"/>
</dbReference>
<feature type="compositionally biased region" description="Polar residues" evidence="1">
    <location>
        <begin position="1056"/>
        <end position="1070"/>
    </location>
</feature>
<dbReference type="OrthoDB" id="448915at2759"/>
<feature type="region of interest" description="Disordered" evidence="1">
    <location>
        <begin position="483"/>
        <end position="516"/>
    </location>
</feature>
<dbReference type="InterPro" id="IPR043502">
    <property type="entry name" value="DNA/RNA_pol_sf"/>
</dbReference>
<evidence type="ECO:0000313" key="3">
    <source>
        <dbReference type="EMBL" id="OLP87236.1"/>
    </source>
</evidence>
<gene>
    <name evidence="3" type="ORF">AK812_SmicGene31541</name>
</gene>
<dbReference type="InterPro" id="IPR013103">
    <property type="entry name" value="RVT_2"/>
</dbReference>
<comment type="caution">
    <text evidence="3">The sequence shown here is derived from an EMBL/GenBank/DDBJ whole genome shotgun (WGS) entry which is preliminary data.</text>
</comment>
<sequence>MFETGAVTLLDAAEARNDEFLDDNLAVTLDTGDVDAEATAARVLFSRKLHYLLSQLVKDSAKLVVRQNEDSNGFETWRRLYKKFSLPGMRDKRANLYQTVCLYVKLSLSTIDRGASAPMDIGALAAALWKGKGKGDWTYFGESEDWSDWTEWAINAVSELYDNSWDQTWDDSLWSWESWDSWDPWGWSSDFTSEPWPAEAAPSAKAETLKPKEEASSSSGAATLPVSAVTLEGPPGLSAPRAKPKAKASVSPSTLLMSAVVLGNFGLGNTFRVDGMTNGVVDFNFGGFGESSDFVPPALMAPLETFSLNGRTEENQRLFSVGDLGLKNLNTTFKDDALEEHLMASTLEDSDPWILFDSGSTFEEHFGSTFDDLWKATCEGTLVAPTFTPSFKPVVQYHIDKWELSGNTLTRIHKRARATFFSPEGTKDRPVDVKDLSDERVTYFEYADGRKETLTDNWRKADNPKGPASERFVGKTVFKLSSKPTGRKLVGKQTTLPEPTPLKPKPQPQPLEQAQELSVEAPQPLFKQPQRGLKEQSTEDTFRLRLQQTSSGTLEDFKKALLEQLSEKDPATGQPYTHDLWLDFPSCWVRVHYESRNTLFVPEDAHFEEQLGNGRMTLVVRPESDAAPFWHADVWRKQGATLVSEPFVGATCFEKADLQLVDVEPEAPEYVARRPKGLKQPGEPTLTERLEHELTHLPFKPWCEVCVRSKSKQAKSRRLSLKQPVLQMDFSFLGDKPGGEQITILNVVDVLTNMALSVVIPTKARTPYSQAELRRFVLETGRTFGVLQCDPEPALRAIATSVTGEVGGLSFRSTPVGWKQAQGTVGNMQATLYGQIKALRLEILERYDVDLSVHAALFTWLVRHAQWLVNRYLCNAEGTTAFERRWRKKYAGFLCRFGETVLFRKPHTLKGRAAFVPGIWLGKDTESDQHFVADAGGVFKTRSVKRHPPSRQADVALLQSISARPWDPTGSKAETDTFVFPAKRSEEATALDPSNFGEEQQQQASEPLAPGDLQEVEQLLDDDFDDAAAEAIPPRADLSDWESMSEGDNFEPPSVTLDQQVQGQTRSSSEAALPEPLANRPRLEEASASPAKRSSETFPVGTSKVQRMASVTFARTPKRFRVCDFRISAVTTKQDLEVPVAVNQDEKELLLMRTLENPHIWYNTEFPHEEEAAGMTKEMKSMRDFGVFDEVDIDKVPREALESAISTRWVKLRKPDGTVRCRIVARGYTQQVEDKDETFASTPSLTTLRLLLTLAVAKGWHISIGDISTAFLHALVNEDFYVIPPLEFYPEGRTLWKLRKALYGLKHSPKLWQQHFASVMEKNNFRRMKSDPNLYVHESKKLYVLAYVDDLMFFGSCADVSTLIADLQKDLLLKVTGTLDEGNSATFLGRNLKRTSTFISVGMSPSYIDAMLELYGLTQCRHALAPGSDALRKNFDVEPLDPEDHKRYRRAVGQLLWLSSVRPDIMYAVKELSRGLSAPTSEHEAKMKHLLKYLAGTKNFEQKLQPTLSLSPQHKAIDINIYVDSDWAGCHDTRRSTSGVSLFVLGANILSHSRTQATVALSSGEAELYAIGSGTADALFVRSLVEVCDFSGDDDFPVQRTTLMASEGPTLEVEEPILEEAEPPLSEAEVRLLRRLLTRAAQPQLCLAHTADFDRPPQPVHVSLEPLLAPTDFDLAGFPRPPPPTLTGLERVFFALLRWIIKALLGGDMAPKKLVELSPSGLSIVNAETVADLHDFSTFRRWYSPQQFLETLRAGVQVERLRLEHFVNPEFRMQEARIFDLLYPGLHRPDLRLYTPVEVELFKPGRSSLLWPSRPPLVQHFHELRLMNFMAWITIPGSTFRMVMERAQRTDYFTLQASEVLGAPAHINFSLSPRSALLLYSFQLSISERAGQRYTFSPQDHLVTVGVHFPADLFEDLLQRGILKLWNRRYLDYFFRFETFQMPIGPLLFSVTIVHRCHPYTVCDFLNRYFDDEHCTHVRFMHIPISHDVWQVVQSNQLENFVPAEFVLRSLRSRL</sequence>
<dbReference type="CDD" id="cd09272">
    <property type="entry name" value="RNase_HI_RT_Ty1"/>
    <property type="match status" value="1"/>
</dbReference>
<dbReference type="EMBL" id="LSRX01000871">
    <property type="protein sequence ID" value="OLP87236.1"/>
    <property type="molecule type" value="Genomic_DNA"/>
</dbReference>
<feature type="compositionally biased region" description="Acidic residues" evidence="1">
    <location>
        <begin position="1039"/>
        <end position="1049"/>
    </location>
</feature>
<feature type="compositionally biased region" description="Low complexity" evidence="1">
    <location>
        <begin position="193"/>
        <end position="206"/>
    </location>
</feature>
<organism evidence="3 4">
    <name type="scientific">Symbiodinium microadriaticum</name>
    <name type="common">Dinoflagellate</name>
    <name type="synonym">Zooxanthella microadriatica</name>
    <dbReference type="NCBI Taxonomy" id="2951"/>
    <lineage>
        <taxon>Eukaryota</taxon>
        <taxon>Sar</taxon>
        <taxon>Alveolata</taxon>
        <taxon>Dinophyceae</taxon>
        <taxon>Suessiales</taxon>
        <taxon>Symbiodiniaceae</taxon>
        <taxon>Symbiodinium</taxon>
    </lineage>
</organism>
<dbReference type="Proteomes" id="UP000186817">
    <property type="component" value="Unassembled WGS sequence"/>
</dbReference>
<feature type="region of interest" description="Disordered" evidence="1">
    <location>
        <begin position="1034"/>
        <end position="1101"/>
    </location>
</feature>
<dbReference type="Pfam" id="PF07727">
    <property type="entry name" value="RVT_2"/>
    <property type="match status" value="1"/>
</dbReference>
<keyword evidence="4" id="KW-1185">Reference proteome</keyword>